<organism evidence="8 9">
    <name type="scientific">Coccidioides posadasii RMSCC 3488</name>
    <dbReference type="NCBI Taxonomy" id="454284"/>
    <lineage>
        <taxon>Eukaryota</taxon>
        <taxon>Fungi</taxon>
        <taxon>Dikarya</taxon>
        <taxon>Ascomycota</taxon>
        <taxon>Pezizomycotina</taxon>
        <taxon>Eurotiomycetes</taxon>
        <taxon>Eurotiomycetidae</taxon>
        <taxon>Onygenales</taxon>
        <taxon>Onygenaceae</taxon>
        <taxon>Coccidioides</taxon>
    </lineage>
</organism>
<name>A0A0J6FPT7_COCPO</name>
<dbReference type="VEuPathDB" id="FungiDB:CPAG_08692"/>
<evidence type="ECO:0000313" key="9">
    <source>
        <dbReference type="Proteomes" id="UP000054567"/>
    </source>
</evidence>
<evidence type="ECO:0000256" key="4">
    <source>
        <dbReference type="ARBA" id="ARBA00023002"/>
    </source>
</evidence>
<dbReference type="InterPro" id="IPR001128">
    <property type="entry name" value="Cyt_P450"/>
</dbReference>
<keyword evidence="5 7" id="KW-0408">Iron</keyword>
<dbReference type="SUPFAM" id="SSF48264">
    <property type="entry name" value="Cytochrome P450"/>
    <property type="match status" value="1"/>
</dbReference>
<feature type="binding site" description="axial binding residue" evidence="7">
    <location>
        <position position="466"/>
    </location>
    <ligand>
        <name>heme</name>
        <dbReference type="ChEBI" id="CHEBI:30413"/>
    </ligand>
    <ligandPart>
        <name>Fe</name>
        <dbReference type="ChEBI" id="CHEBI:18248"/>
    </ligandPart>
</feature>
<keyword evidence="7" id="KW-0349">Heme</keyword>
<evidence type="ECO:0000256" key="2">
    <source>
        <dbReference type="ARBA" id="ARBA00010617"/>
    </source>
</evidence>
<reference evidence="9" key="3">
    <citation type="journal article" date="2010" name="Genome Res.">
        <title>Population genomic sequencing of Coccidioides fungi reveals recent hybridization and transposon control.</title>
        <authorList>
            <person name="Neafsey D.E."/>
            <person name="Barker B.M."/>
            <person name="Sharpton T.J."/>
            <person name="Stajich J.E."/>
            <person name="Park D.J."/>
            <person name="Whiston E."/>
            <person name="Hung C.-Y."/>
            <person name="McMahan C."/>
            <person name="White J."/>
            <person name="Sykes S."/>
            <person name="Heiman D."/>
            <person name="Young S."/>
            <person name="Zeng Q."/>
            <person name="Abouelleil A."/>
            <person name="Aftuck L."/>
            <person name="Bessette D."/>
            <person name="Brown A."/>
            <person name="FitzGerald M."/>
            <person name="Lui A."/>
            <person name="Macdonald J.P."/>
            <person name="Priest M."/>
            <person name="Orbach M.J."/>
            <person name="Galgiani J.N."/>
            <person name="Kirkland T.N."/>
            <person name="Cole G.T."/>
            <person name="Birren B.W."/>
            <person name="Henn M.R."/>
            <person name="Taylor J.W."/>
            <person name="Rounsley S.D."/>
        </authorList>
    </citation>
    <scope>NUCLEOTIDE SEQUENCE [LARGE SCALE GENOMIC DNA]</scope>
    <source>
        <strain evidence="9">RMSCC 3488</strain>
    </source>
</reference>
<dbReference type="GO" id="GO:0005506">
    <property type="term" value="F:iron ion binding"/>
    <property type="evidence" value="ECO:0007669"/>
    <property type="project" value="InterPro"/>
</dbReference>
<keyword evidence="3 7" id="KW-0479">Metal-binding</keyword>
<dbReference type="GO" id="GO:0004497">
    <property type="term" value="F:monooxygenase activity"/>
    <property type="evidence" value="ECO:0007669"/>
    <property type="project" value="UniProtKB-KW"/>
</dbReference>
<sequence length="523" mass="59690">MFSLDPVFLNNAHILFHNALFTLSSNKPAIFVISAAVLFLWRLLKDILFSVKAPYVGYESSWEPTWLISRRFSREAPGLIEYGYQRYRDSIYKLSRRDSDILVIPHKFVDELRSLPEEHICAMEAHIQTLLGPITGTDILLDGDLHTKVLQTKLTPNLGHLIGPLKEELEFAMSMELPDCKDEWVEIQMHGIIRRFVARLSARAFTGPIACRNEEWVAANTAYPTNIFTTIGPLRMFPSFMRSSVAPFLSSYWRIRSNIAMAKRVIVPIINQRRRDEASGDPNYEKPKDLLQWMLDTAKPKDAAPASLAHRLLALSLGSLNTTTTAAVQTLYDICNHPEYFEPLREELLDSLTANGGWDKATLSKLHGFDSFMKESQRVNPPSYLSFNRVVRKPLTLSDGTRFPKGTHFGMPAYSILQDPSIVENPTKFDGFRYKKIRQQPKEANKHQYASTDSNNIHFGHGKYACPGRFYASHVVKLIVGHLILEYDFKFPEGKCRPQNLNIDENVYPDPSATLLIRRRQMA</sequence>
<dbReference type="PANTHER" id="PTHR46206:SF6">
    <property type="entry name" value="CYTOCHROME P450 MONOOXYGENASE AN1598-RELATED"/>
    <property type="match status" value="1"/>
</dbReference>
<protein>
    <submittedName>
        <fullName evidence="8">Ent-kaurene oxidase</fullName>
    </submittedName>
</protein>
<dbReference type="InterPro" id="IPR002403">
    <property type="entry name" value="Cyt_P450_E_grp-IV"/>
</dbReference>
<dbReference type="AlphaFoldDB" id="A0A0J6FPT7"/>
<keyword evidence="6" id="KW-0503">Monooxygenase</keyword>
<accession>A0A0J6FPT7</accession>
<dbReference type="GO" id="GO:0016705">
    <property type="term" value="F:oxidoreductase activity, acting on paired donors, with incorporation or reduction of molecular oxygen"/>
    <property type="evidence" value="ECO:0007669"/>
    <property type="project" value="InterPro"/>
</dbReference>
<proteinExistence type="inferred from homology"/>
<dbReference type="GO" id="GO:0020037">
    <property type="term" value="F:heme binding"/>
    <property type="evidence" value="ECO:0007669"/>
    <property type="project" value="InterPro"/>
</dbReference>
<evidence type="ECO:0000256" key="6">
    <source>
        <dbReference type="ARBA" id="ARBA00023033"/>
    </source>
</evidence>
<dbReference type="EMBL" id="DS268114">
    <property type="protein sequence ID" value="KMM72398.1"/>
    <property type="molecule type" value="Genomic_DNA"/>
</dbReference>
<dbReference type="PANTHER" id="PTHR46206">
    <property type="entry name" value="CYTOCHROME P450"/>
    <property type="match status" value="1"/>
</dbReference>
<evidence type="ECO:0000256" key="1">
    <source>
        <dbReference type="ARBA" id="ARBA00001971"/>
    </source>
</evidence>
<reference evidence="8 9" key="1">
    <citation type="submission" date="2007-06" db="EMBL/GenBank/DDBJ databases">
        <title>The Genome Sequence of Coccidioides posadasii RMSCC_3488.</title>
        <authorList>
            <consortium name="Coccidioides Genome Resources Consortium"/>
            <consortium name="The Broad Institute Genome Sequencing Platform"/>
            <person name="Henn M.R."/>
            <person name="Sykes S."/>
            <person name="Young S."/>
            <person name="Jaffe D."/>
            <person name="Berlin A."/>
            <person name="Alvarez P."/>
            <person name="Butler J."/>
            <person name="Gnerre S."/>
            <person name="Grabherr M."/>
            <person name="Mauceli E."/>
            <person name="Brockman W."/>
            <person name="Kodira C."/>
            <person name="Alvarado L."/>
            <person name="Zeng Q."/>
            <person name="Crawford M."/>
            <person name="Antoine C."/>
            <person name="Devon K."/>
            <person name="Galgiani J."/>
            <person name="Orsborn K."/>
            <person name="Lewis M.L."/>
            <person name="Nusbaum C."/>
            <person name="Galagan J."/>
            <person name="Birren B."/>
        </authorList>
    </citation>
    <scope>NUCLEOTIDE SEQUENCE [LARGE SCALE GENOMIC DNA]</scope>
    <source>
        <strain evidence="8 9">RMSCC 3488</strain>
    </source>
</reference>
<gene>
    <name evidence="8" type="ORF">CPAG_08692</name>
</gene>
<dbReference type="Pfam" id="PF00067">
    <property type="entry name" value="p450"/>
    <property type="match status" value="1"/>
</dbReference>
<dbReference type="Gene3D" id="1.10.630.10">
    <property type="entry name" value="Cytochrome P450"/>
    <property type="match status" value="1"/>
</dbReference>
<keyword evidence="4" id="KW-0560">Oxidoreductase</keyword>
<dbReference type="Proteomes" id="UP000054567">
    <property type="component" value="Unassembled WGS sequence"/>
</dbReference>
<evidence type="ECO:0000313" key="8">
    <source>
        <dbReference type="EMBL" id="KMM72398.1"/>
    </source>
</evidence>
<evidence type="ECO:0000256" key="7">
    <source>
        <dbReference type="PIRSR" id="PIRSR602403-1"/>
    </source>
</evidence>
<evidence type="ECO:0000256" key="5">
    <source>
        <dbReference type="ARBA" id="ARBA00023004"/>
    </source>
</evidence>
<comment type="cofactor">
    <cofactor evidence="1 7">
        <name>heme</name>
        <dbReference type="ChEBI" id="CHEBI:30413"/>
    </cofactor>
</comment>
<dbReference type="CDD" id="cd11041">
    <property type="entry name" value="CYP503A1-like"/>
    <property type="match status" value="1"/>
</dbReference>
<dbReference type="InterPro" id="IPR036396">
    <property type="entry name" value="Cyt_P450_sf"/>
</dbReference>
<dbReference type="PRINTS" id="PR00465">
    <property type="entry name" value="EP450IV"/>
</dbReference>
<comment type="similarity">
    <text evidence="2">Belongs to the cytochrome P450 family.</text>
</comment>
<reference evidence="9" key="2">
    <citation type="journal article" date="2009" name="Genome Res.">
        <title>Comparative genomic analyses of the human fungal pathogens Coccidioides and their relatives.</title>
        <authorList>
            <person name="Sharpton T.J."/>
            <person name="Stajich J.E."/>
            <person name="Rounsley S.D."/>
            <person name="Gardner M.J."/>
            <person name="Wortman J.R."/>
            <person name="Jordar V.S."/>
            <person name="Maiti R."/>
            <person name="Kodira C.D."/>
            <person name="Neafsey D.E."/>
            <person name="Zeng Q."/>
            <person name="Hung C.-Y."/>
            <person name="McMahan C."/>
            <person name="Muszewska A."/>
            <person name="Grynberg M."/>
            <person name="Mandel M.A."/>
            <person name="Kellner E.M."/>
            <person name="Barker B.M."/>
            <person name="Galgiani J.N."/>
            <person name="Orbach M.J."/>
            <person name="Kirkland T.N."/>
            <person name="Cole G.T."/>
            <person name="Henn M.R."/>
            <person name="Birren B.W."/>
            <person name="Taylor J.W."/>
        </authorList>
    </citation>
    <scope>NUCLEOTIDE SEQUENCE [LARGE SCALE GENOMIC DNA]</scope>
    <source>
        <strain evidence="9">RMSCC 3488</strain>
    </source>
</reference>
<dbReference type="OrthoDB" id="1844152at2759"/>
<evidence type="ECO:0000256" key="3">
    <source>
        <dbReference type="ARBA" id="ARBA00022723"/>
    </source>
</evidence>